<sequence length="278" mass="28773">MAFALAPTAASEGYRLEALDTVGSTNAQALEHARAGDPGKLWVVSKNQQSGRGRRGRAWQSPPGNLAATLLVVADYELKLASTLGFVAGLALADALDAVTPKGSIAVGIDAGSGAGEGARNRFALKWPNDVLASGAKLAGILLESTVLGENRFAVAVGIGVNVVAHPDGLPYPATSLHKLGATCDAETLFLALSDAWADNARLWSEGRGLSAIRKRWLERAAGIGSEVAVRVDNRIVRGIFETIDEDCRFVIRDHDGGVVTIAAGDVHFGAVASAGAV</sequence>
<dbReference type="PROSITE" id="PS51733">
    <property type="entry name" value="BPL_LPL_CATALYTIC"/>
    <property type="match status" value="1"/>
</dbReference>
<dbReference type="Gene3D" id="2.30.30.100">
    <property type="match status" value="1"/>
</dbReference>
<dbReference type="Proteomes" id="UP001549076">
    <property type="component" value="Unassembled WGS sequence"/>
</dbReference>
<dbReference type="InterPro" id="IPR008988">
    <property type="entry name" value="Transcriptional_repressor_C"/>
</dbReference>
<accession>A0ABV2MTA9</accession>
<dbReference type="EMBL" id="JBEPML010000001">
    <property type="protein sequence ID" value="MET3790037.1"/>
    <property type="molecule type" value="Genomic_DNA"/>
</dbReference>
<keyword evidence="9" id="KW-1185">Reference proteome</keyword>
<dbReference type="CDD" id="cd16442">
    <property type="entry name" value="BPL"/>
    <property type="match status" value="1"/>
</dbReference>
<evidence type="ECO:0000256" key="4">
    <source>
        <dbReference type="ARBA" id="ARBA00023267"/>
    </source>
</evidence>
<dbReference type="Pfam" id="PF02237">
    <property type="entry name" value="BPL_C"/>
    <property type="match status" value="1"/>
</dbReference>
<feature type="domain" description="BPL/LPL catalytic" evidence="7">
    <location>
        <begin position="13"/>
        <end position="205"/>
    </location>
</feature>
<keyword evidence="4" id="KW-0092">Biotin</keyword>
<dbReference type="InterPro" id="IPR003142">
    <property type="entry name" value="BPL_C"/>
</dbReference>
<evidence type="ECO:0000256" key="2">
    <source>
        <dbReference type="ARBA" id="ARBA00022741"/>
    </source>
</evidence>
<dbReference type="SUPFAM" id="SSF55681">
    <property type="entry name" value="Class II aaRS and biotin synthetases"/>
    <property type="match status" value="1"/>
</dbReference>
<dbReference type="Pfam" id="PF03099">
    <property type="entry name" value="BPL_LplA_LipB"/>
    <property type="match status" value="1"/>
</dbReference>
<protein>
    <recommendedName>
        <fullName evidence="5">biotin--[biotin carboxyl-carrier protein] ligase</fullName>
        <ecNumber evidence="5">6.3.4.15</ecNumber>
    </recommendedName>
</protein>
<evidence type="ECO:0000313" key="9">
    <source>
        <dbReference type="Proteomes" id="UP001549076"/>
    </source>
</evidence>
<evidence type="ECO:0000256" key="3">
    <source>
        <dbReference type="ARBA" id="ARBA00022840"/>
    </source>
</evidence>
<dbReference type="PANTHER" id="PTHR12835">
    <property type="entry name" value="BIOTIN PROTEIN LIGASE"/>
    <property type="match status" value="1"/>
</dbReference>
<dbReference type="PANTHER" id="PTHR12835:SF5">
    <property type="entry name" value="BIOTIN--PROTEIN LIGASE"/>
    <property type="match status" value="1"/>
</dbReference>
<evidence type="ECO:0000313" key="8">
    <source>
        <dbReference type="EMBL" id="MET3790037.1"/>
    </source>
</evidence>
<evidence type="ECO:0000256" key="6">
    <source>
        <dbReference type="ARBA" id="ARBA00047846"/>
    </source>
</evidence>
<evidence type="ECO:0000259" key="7">
    <source>
        <dbReference type="PROSITE" id="PS51733"/>
    </source>
</evidence>
<reference evidence="8 9" key="1">
    <citation type="submission" date="2024-06" db="EMBL/GenBank/DDBJ databases">
        <title>Genomic Encyclopedia of Type Strains, Phase IV (KMG-IV): sequencing the most valuable type-strain genomes for metagenomic binning, comparative biology and taxonomic classification.</title>
        <authorList>
            <person name="Goeker M."/>
        </authorList>
    </citation>
    <scope>NUCLEOTIDE SEQUENCE [LARGE SCALE GENOMIC DNA]</scope>
    <source>
        <strain evidence="8 9">DSM 27865</strain>
    </source>
</reference>
<dbReference type="NCBIfam" id="TIGR00121">
    <property type="entry name" value="birA_ligase"/>
    <property type="match status" value="1"/>
</dbReference>
<dbReference type="EC" id="6.3.4.15" evidence="5"/>
<dbReference type="InterPro" id="IPR004143">
    <property type="entry name" value="BPL_LPL_catalytic"/>
</dbReference>
<gene>
    <name evidence="8" type="ORF">ABID37_000221</name>
</gene>
<keyword evidence="2" id="KW-0547">Nucleotide-binding</keyword>
<evidence type="ECO:0000256" key="1">
    <source>
        <dbReference type="ARBA" id="ARBA00022598"/>
    </source>
</evidence>
<keyword evidence="1 8" id="KW-0436">Ligase</keyword>
<dbReference type="SUPFAM" id="SSF50037">
    <property type="entry name" value="C-terminal domain of transcriptional repressors"/>
    <property type="match status" value="1"/>
</dbReference>
<comment type="caution">
    <text evidence="8">The sequence shown here is derived from an EMBL/GenBank/DDBJ whole genome shotgun (WGS) entry which is preliminary data.</text>
</comment>
<dbReference type="Gene3D" id="3.30.930.10">
    <property type="entry name" value="Bira Bifunctional Protein, Domain 2"/>
    <property type="match status" value="1"/>
</dbReference>
<evidence type="ECO:0000256" key="5">
    <source>
        <dbReference type="ARBA" id="ARBA00024227"/>
    </source>
</evidence>
<keyword evidence="3" id="KW-0067">ATP-binding</keyword>
<dbReference type="RefSeq" id="WP_354192118.1">
    <property type="nucleotide sequence ID" value="NZ_JBEPML010000001.1"/>
</dbReference>
<name>A0ABV2MTA9_9HYPH</name>
<dbReference type="GO" id="GO:0004077">
    <property type="term" value="F:biotin--[biotin carboxyl-carrier protein] ligase activity"/>
    <property type="evidence" value="ECO:0007669"/>
    <property type="project" value="UniProtKB-EC"/>
</dbReference>
<dbReference type="InterPro" id="IPR004408">
    <property type="entry name" value="Biotin_CoA_COase_ligase"/>
</dbReference>
<organism evidence="8 9">
    <name type="scientific">Aquamicrobium terrae</name>
    <dbReference type="NCBI Taxonomy" id="1324945"/>
    <lineage>
        <taxon>Bacteria</taxon>
        <taxon>Pseudomonadati</taxon>
        <taxon>Pseudomonadota</taxon>
        <taxon>Alphaproteobacteria</taxon>
        <taxon>Hyphomicrobiales</taxon>
        <taxon>Phyllobacteriaceae</taxon>
        <taxon>Aquamicrobium</taxon>
    </lineage>
</organism>
<proteinExistence type="predicted"/>
<dbReference type="InterPro" id="IPR045864">
    <property type="entry name" value="aa-tRNA-synth_II/BPL/LPL"/>
</dbReference>
<comment type="catalytic activity">
    <reaction evidence="6">
        <text>biotin + L-lysyl-[protein] + ATP = N(6)-biotinyl-L-lysyl-[protein] + AMP + diphosphate + H(+)</text>
        <dbReference type="Rhea" id="RHEA:11756"/>
        <dbReference type="Rhea" id="RHEA-COMP:9752"/>
        <dbReference type="Rhea" id="RHEA-COMP:10505"/>
        <dbReference type="ChEBI" id="CHEBI:15378"/>
        <dbReference type="ChEBI" id="CHEBI:29969"/>
        <dbReference type="ChEBI" id="CHEBI:30616"/>
        <dbReference type="ChEBI" id="CHEBI:33019"/>
        <dbReference type="ChEBI" id="CHEBI:57586"/>
        <dbReference type="ChEBI" id="CHEBI:83144"/>
        <dbReference type="ChEBI" id="CHEBI:456215"/>
        <dbReference type="EC" id="6.3.4.15"/>
    </reaction>
</comment>